<dbReference type="CDD" id="cd03813">
    <property type="entry name" value="GT4-like"/>
    <property type="match status" value="1"/>
</dbReference>
<organism evidence="3 4">
    <name type="scientific">Leptotrichia trevisanii</name>
    <dbReference type="NCBI Taxonomy" id="109328"/>
    <lineage>
        <taxon>Bacteria</taxon>
        <taxon>Fusobacteriati</taxon>
        <taxon>Fusobacteriota</taxon>
        <taxon>Fusobacteriia</taxon>
        <taxon>Fusobacteriales</taxon>
        <taxon>Leptotrichiaceae</taxon>
        <taxon>Leptotrichia</taxon>
    </lineage>
</organism>
<dbReference type="PANTHER" id="PTHR12526:SF608">
    <property type="entry name" value="PELF"/>
    <property type="match status" value="1"/>
</dbReference>
<feature type="domain" description="Glycosyl transferase family 1" evidence="1">
    <location>
        <begin position="284"/>
        <end position="448"/>
    </location>
</feature>
<sequence length="473" mass="54253">MAVICFICEGAYPYIVGGVSSWVHELILSNPQHFFKVLCIIPSKEFAKLKYKLPKNVIEVKNICLDASPAFSLYNVMKSNQTFSKQKRKSIDKLLNFGSENIETKLSEVEDLFQKKFGKPLEVILSNEYWNTLLQFYNKNYSDGNFSTFYWTYRNIIFNLLNIAQGDIPKANIYHSVATGYSGFLGAVIAHQKKGKFVLTEHGIYPREREEEILGATWIDNDFKQIWIDYFYYLSKLAYQYSDKIISLFEYNRQIQIEYGAPAEKSIVIPNGVDEKKYGGIVREKKEGFNIGSILRIVPIKDVKMMIKGFKIASEKIPEAKLWLIGPTDEDEDYYDECIKLVDDLGLTEKVIFTGRANVMEYYSFLDLLLLTSISEGQPLSILEGLASGVPFISTDVGNCREILLEKTDIGEAGVIIPPTSYTDLALALVQLYHSPEKLEEFSKNGKKIVEKYYSKAAFIQQYREIYDEMERL</sequence>
<dbReference type="InterPro" id="IPR022622">
    <property type="entry name" value="DUF3492"/>
</dbReference>
<accession>A0A510K2A5</accession>
<dbReference type="InterPro" id="IPR001296">
    <property type="entry name" value="Glyco_trans_1"/>
</dbReference>
<keyword evidence="3" id="KW-0328">Glycosyltransferase</keyword>
<dbReference type="GO" id="GO:0016757">
    <property type="term" value="F:glycosyltransferase activity"/>
    <property type="evidence" value="ECO:0007669"/>
    <property type="project" value="UniProtKB-KW"/>
</dbReference>
<dbReference type="EMBL" id="AP019831">
    <property type="protein sequence ID" value="BBM45800.1"/>
    <property type="molecule type" value="Genomic_DNA"/>
</dbReference>
<dbReference type="Gene3D" id="3.40.50.2000">
    <property type="entry name" value="Glycogen Phosphorylase B"/>
    <property type="match status" value="2"/>
</dbReference>
<name>A0A510K2A5_9FUSO</name>
<protein>
    <submittedName>
        <fullName evidence="3">LipopolysaccharideN-acetylglucosaminyltransferase</fullName>
    </submittedName>
</protein>
<gene>
    <name evidence="3" type="ORF">JMUB3870_1920</name>
</gene>
<dbReference type="AlphaFoldDB" id="A0A510K2A5"/>
<dbReference type="InterPro" id="IPR047691">
    <property type="entry name" value="PelF-like"/>
</dbReference>
<feature type="domain" description="DUF3492" evidence="2">
    <location>
        <begin position="4"/>
        <end position="263"/>
    </location>
</feature>
<keyword evidence="3" id="KW-0808">Transferase</keyword>
<dbReference type="Pfam" id="PF11997">
    <property type="entry name" value="DUF3492"/>
    <property type="match status" value="1"/>
</dbReference>
<proteinExistence type="predicted"/>
<dbReference type="PANTHER" id="PTHR12526">
    <property type="entry name" value="GLYCOSYLTRANSFERASE"/>
    <property type="match status" value="1"/>
</dbReference>
<reference evidence="3 4" key="1">
    <citation type="submission" date="2019-07" db="EMBL/GenBank/DDBJ databases">
        <title>Complete Genome Sequence of Leptotrichia trevisanii Strain JMUB3870.</title>
        <authorList>
            <person name="Watanabe S."/>
            <person name="Cui L."/>
        </authorList>
    </citation>
    <scope>NUCLEOTIDE SEQUENCE [LARGE SCALE GENOMIC DNA]</scope>
    <source>
        <strain evidence="3 4">JMUB3870</strain>
    </source>
</reference>
<dbReference type="OrthoDB" id="9772485at2"/>
<dbReference type="RefSeq" id="WP_026747618.1">
    <property type="nucleotide sequence ID" value="NZ_AP019831.1"/>
</dbReference>
<evidence type="ECO:0000259" key="2">
    <source>
        <dbReference type="Pfam" id="PF11997"/>
    </source>
</evidence>
<evidence type="ECO:0000313" key="4">
    <source>
        <dbReference type="Proteomes" id="UP000422644"/>
    </source>
</evidence>
<dbReference type="Pfam" id="PF00534">
    <property type="entry name" value="Glycos_transf_1"/>
    <property type="match status" value="1"/>
</dbReference>
<dbReference type="Proteomes" id="UP000422644">
    <property type="component" value="Chromosome"/>
</dbReference>
<evidence type="ECO:0000313" key="3">
    <source>
        <dbReference type="EMBL" id="BBM45800.1"/>
    </source>
</evidence>
<evidence type="ECO:0000259" key="1">
    <source>
        <dbReference type="Pfam" id="PF00534"/>
    </source>
</evidence>
<dbReference type="SUPFAM" id="SSF53756">
    <property type="entry name" value="UDP-Glycosyltransferase/glycogen phosphorylase"/>
    <property type="match status" value="1"/>
</dbReference>
<dbReference type="NCBIfam" id="NF038011">
    <property type="entry name" value="PelF"/>
    <property type="match status" value="1"/>
</dbReference>
<keyword evidence="4" id="KW-1185">Reference proteome</keyword>